<dbReference type="Proteomes" id="UP000199415">
    <property type="component" value="Unassembled WGS sequence"/>
</dbReference>
<dbReference type="Gene3D" id="1.20.120.330">
    <property type="entry name" value="Nucleotidyltransferases domain 2"/>
    <property type="match status" value="1"/>
</dbReference>
<proteinExistence type="predicted"/>
<evidence type="ECO:0008006" key="3">
    <source>
        <dbReference type="Google" id="ProtNLM"/>
    </source>
</evidence>
<sequence>MTESPAERLVRALDLAEREETALVDARDRLFPEGAPVTPAWLRGIADSPARGDLVEAFAARFGRFQDGLGTKVLPLLLAALGERVGPLLDNLDRAHRFGWVDDPDAWMTARGLRNRLVHEYVDDPDDLADALNMAGHYVPALTAAHARMAEAARRRGIV</sequence>
<evidence type="ECO:0000313" key="2">
    <source>
        <dbReference type="Proteomes" id="UP000199415"/>
    </source>
</evidence>
<dbReference type="AlphaFoldDB" id="A0A1G7P556"/>
<dbReference type="OrthoDB" id="7558937at2"/>
<dbReference type="STRING" id="1082479.SAMN05216241_102438"/>
<dbReference type="SUPFAM" id="SSF81593">
    <property type="entry name" value="Nucleotidyltransferase substrate binding subunit/domain"/>
    <property type="match status" value="1"/>
</dbReference>
<evidence type="ECO:0000313" key="1">
    <source>
        <dbReference type="EMBL" id="SDF81466.1"/>
    </source>
</evidence>
<keyword evidence="2" id="KW-1185">Reference proteome</keyword>
<accession>A0A1G7P556</accession>
<protein>
    <recommendedName>
        <fullName evidence="3">DUF86 domain-containing protein</fullName>
    </recommendedName>
</protein>
<dbReference type="RefSeq" id="WP_090019043.1">
    <property type="nucleotide sequence ID" value="NZ_FNCE01000002.1"/>
</dbReference>
<gene>
    <name evidence="1" type="ORF">SAMN05216241_102438</name>
</gene>
<reference evidence="1 2" key="1">
    <citation type="submission" date="2016-10" db="EMBL/GenBank/DDBJ databases">
        <authorList>
            <person name="de Groot N.N."/>
        </authorList>
    </citation>
    <scope>NUCLEOTIDE SEQUENCE [LARGE SCALE GENOMIC DNA]</scope>
    <source>
        <strain evidence="1 2">DSM 25584</strain>
    </source>
</reference>
<dbReference type="EMBL" id="FNCE01000002">
    <property type="protein sequence ID" value="SDF81466.1"/>
    <property type="molecule type" value="Genomic_DNA"/>
</dbReference>
<name>A0A1G7P556_9PROT</name>
<organism evidence="1 2">
    <name type="scientific">Limimonas halophila</name>
    <dbReference type="NCBI Taxonomy" id="1082479"/>
    <lineage>
        <taxon>Bacteria</taxon>
        <taxon>Pseudomonadati</taxon>
        <taxon>Pseudomonadota</taxon>
        <taxon>Alphaproteobacteria</taxon>
        <taxon>Rhodospirillales</taxon>
        <taxon>Rhodovibrionaceae</taxon>
        <taxon>Limimonas</taxon>
    </lineage>
</organism>